<organism evidence="1 2">
    <name type="scientific">Rhizobium mongolense</name>
    <dbReference type="NCBI Taxonomy" id="57676"/>
    <lineage>
        <taxon>Bacteria</taxon>
        <taxon>Pseudomonadati</taxon>
        <taxon>Pseudomonadota</taxon>
        <taxon>Alphaproteobacteria</taxon>
        <taxon>Hyphomicrobiales</taxon>
        <taxon>Rhizobiaceae</taxon>
        <taxon>Rhizobium/Agrobacterium group</taxon>
        <taxon>Rhizobium</taxon>
    </lineage>
</organism>
<comment type="caution">
    <text evidence="1">The sequence shown here is derived from an EMBL/GenBank/DDBJ whole genome shotgun (WGS) entry which is preliminary data.</text>
</comment>
<gene>
    <name evidence="1" type="ORF">GGE12_006733</name>
</gene>
<dbReference type="AlphaFoldDB" id="A0A7W6RUL3"/>
<accession>A0A7W6RUL3</accession>
<name>A0A7W6RUL3_9HYPH</name>
<proteinExistence type="predicted"/>
<dbReference type="Proteomes" id="UP000533641">
    <property type="component" value="Unassembled WGS sequence"/>
</dbReference>
<reference evidence="1 2" key="1">
    <citation type="submission" date="2020-08" db="EMBL/GenBank/DDBJ databases">
        <title>Genomic Encyclopedia of Type Strains, Phase IV (KMG-V): Genome sequencing to study the core and pangenomes of soil and plant-associated prokaryotes.</title>
        <authorList>
            <person name="Whitman W."/>
        </authorList>
    </citation>
    <scope>NUCLEOTIDE SEQUENCE [LARGE SCALE GENOMIC DNA]</scope>
    <source>
        <strain evidence="1 2">SEMIA 402</strain>
    </source>
</reference>
<dbReference type="EMBL" id="JACIGM010000022">
    <property type="protein sequence ID" value="MBB4278920.1"/>
    <property type="molecule type" value="Genomic_DNA"/>
</dbReference>
<evidence type="ECO:0000313" key="1">
    <source>
        <dbReference type="EMBL" id="MBB4278920.1"/>
    </source>
</evidence>
<sequence>MARSAALGPISAEYLHPLLVTKRISAKGSLELTYSDVTTLNDLPRKGNWRRYNAVPKWSENSCGHDHYYLRKMG</sequence>
<evidence type="ECO:0000313" key="2">
    <source>
        <dbReference type="Proteomes" id="UP000533641"/>
    </source>
</evidence>
<protein>
    <submittedName>
        <fullName evidence="1">Uncharacterized protein</fullName>
    </submittedName>
</protein>